<gene>
    <name evidence="1" type="ORF">WJ96_05735</name>
</gene>
<dbReference type="AlphaFoldDB" id="A0AAW3MYK0"/>
<name>A0AAW3MYK0_9BURK</name>
<sequence>MIDFKKLNDPKWQAQVRKEREEREAKAEAHEKMLRRELNLCLEADETLAQNERSLVRNCQHRLNTGALLSEPQEKWLLDIAKRVRTVLAEKVKALVSRHANGDTQGQHPAYPRSDWPLAKEAGVDPADYWFWVLRLVDVFGDEASA</sequence>
<dbReference type="RefSeq" id="WP_059925041.1">
    <property type="nucleotide sequence ID" value="NZ_LPBG01000047.1"/>
</dbReference>
<proteinExistence type="predicted"/>
<protein>
    <submittedName>
        <fullName evidence="1">Uncharacterized protein</fullName>
    </submittedName>
</protein>
<accession>A0AAW3MYK0</accession>
<dbReference type="Proteomes" id="UP000056453">
    <property type="component" value="Unassembled WGS sequence"/>
</dbReference>
<dbReference type="EMBL" id="LPBJ01000047">
    <property type="protein sequence ID" value="KVP98070.1"/>
    <property type="molecule type" value="Genomic_DNA"/>
</dbReference>
<reference evidence="1 2" key="1">
    <citation type="submission" date="2015-11" db="EMBL/GenBank/DDBJ databases">
        <title>Expanding the genomic diversity of Burkholderia species for the development of highly accurate diagnostics.</title>
        <authorList>
            <person name="Sahl J."/>
            <person name="Keim P."/>
            <person name="Wagner D."/>
        </authorList>
    </citation>
    <scope>NUCLEOTIDE SEQUENCE [LARGE SCALE GENOMIC DNA]</scope>
    <source>
        <strain evidence="1 2">MSMB1808WGS</strain>
    </source>
</reference>
<keyword evidence="2" id="KW-1185">Reference proteome</keyword>
<evidence type="ECO:0000313" key="1">
    <source>
        <dbReference type="EMBL" id="KVP98070.1"/>
    </source>
</evidence>
<comment type="caution">
    <text evidence="1">The sequence shown here is derived from an EMBL/GenBank/DDBJ whole genome shotgun (WGS) entry which is preliminary data.</text>
</comment>
<evidence type="ECO:0000313" key="2">
    <source>
        <dbReference type="Proteomes" id="UP000056453"/>
    </source>
</evidence>
<organism evidence="1 2">
    <name type="scientific">Burkholderia ubonensis</name>
    <dbReference type="NCBI Taxonomy" id="101571"/>
    <lineage>
        <taxon>Bacteria</taxon>
        <taxon>Pseudomonadati</taxon>
        <taxon>Pseudomonadota</taxon>
        <taxon>Betaproteobacteria</taxon>
        <taxon>Burkholderiales</taxon>
        <taxon>Burkholderiaceae</taxon>
        <taxon>Burkholderia</taxon>
        <taxon>Burkholderia cepacia complex</taxon>
    </lineage>
</organism>